<dbReference type="CDD" id="cd10434">
    <property type="entry name" value="GIY-YIG_UvrC_Cho"/>
    <property type="match status" value="1"/>
</dbReference>
<dbReference type="OrthoDB" id="9803913at2"/>
<keyword evidence="3" id="KW-0378">Hydrolase</keyword>
<keyword evidence="4" id="KW-0267">Excision nuclease</keyword>
<dbReference type="RefSeq" id="WP_117317394.1">
    <property type="nucleotide sequence ID" value="NZ_QQSW01000008.1"/>
</dbReference>
<evidence type="ECO:0000259" key="10">
    <source>
        <dbReference type="PROSITE" id="PS50164"/>
    </source>
</evidence>
<organism evidence="11 12">
    <name type="scientific">Chromatocurvus halotolerans</name>
    <dbReference type="NCBI Taxonomy" id="1132028"/>
    <lineage>
        <taxon>Bacteria</taxon>
        <taxon>Pseudomonadati</taxon>
        <taxon>Pseudomonadota</taxon>
        <taxon>Gammaproteobacteria</taxon>
        <taxon>Cellvibrionales</taxon>
        <taxon>Halieaceae</taxon>
        <taxon>Chromatocurvus</taxon>
    </lineage>
</organism>
<evidence type="ECO:0000256" key="3">
    <source>
        <dbReference type="ARBA" id="ARBA00022801"/>
    </source>
</evidence>
<keyword evidence="12" id="KW-1185">Reference proteome</keyword>
<dbReference type="InterPro" id="IPR047296">
    <property type="entry name" value="GIY-YIG_UvrC_Cho"/>
</dbReference>
<dbReference type="GO" id="GO:0006289">
    <property type="term" value="P:nucleotide-excision repair"/>
    <property type="evidence" value="ECO:0007669"/>
    <property type="project" value="InterPro"/>
</dbReference>
<dbReference type="SMART" id="SM00465">
    <property type="entry name" value="GIYc"/>
    <property type="match status" value="1"/>
</dbReference>
<proteinExistence type="predicted"/>
<evidence type="ECO:0000256" key="6">
    <source>
        <dbReference type="ARBA" id="ARBA00023236"/>
    </source>
</evidence>
<evidence type="ECO:0000313" key="12">
    <source>
        <dbReference type="Proteomes" id="UP000294980"/>
    </source>
</evidence>
<evidence type="ECO:0000256" key="8">
    <source>
        <dbReference type="ARBA" id="ARBA00042138"/>
    </source>
</evidence>
<dbReference type="AlphaFoldDB" id="A0A4R2L063"/>
<dbReference type="Proteomes" id="UP000294980">
    <property type="component" value="Unassembled WGS sequence"/>
</dbReference>
<dbReference type="EMBL" id="SLWX01000003">
    <property type="protein sequence ID" value="TCO77056.1"/>
    <property type="molecule type" value="Genomic_DNA"/>
</dbReference>
<evidence type="ECO:0000256" key="5">
    <source>
        <dbReference type="ARBA" id="ARBA00023204"/>
    </source>
</evidence>
<dbReference type="GO" id="GO:0009380">
    <property type="term" value="C:excinuclease repair complex"/>
    <property type="evidence" value="ECO:0007669"/>
    <property type="project" value="TreeGrafter"/>
</dbReference>
<accession>A0A4R2L063</accession>
<dbReference type="InterPro" id="IPR050066">
    <property type="entry name" value="UvrABC_protein_C"/>
</dbReference>
<dbReference type="PROSITE" id="PS50164">
    <property type="entry name" value="GIY_YIG"/>
    <property type="match status" value="1"/>
</dbReference>
<dbReference type="GO" id="GO:0009432">
    <property type="term" value="P:SOS response"/>
    <property type="evidence" value="ECO:0007669"/>
    <property type="project" value="UniProtKB-KW"/>
</dbReference>
<keyword evidence="5" id="KW-0234">DNA repair</keyword>
<evidence type="ECO:0000256" key="9">
    <source>
        <dbReference type="ARBA" id="ARBA00042732"/>
    </source>
</evidence>
<dbReference type="GO" id="GO:0004518">
    <property type="term" value="F:nuclease activity"/>
    <property type="evidence" value="ECO:0007669"/>
    <property type="project" value="UniProtKB-KW"/>
</dbReference>
<feature type="domain" description="GIY-YIG" evidence="10">
    <location>
        <begin position="22"/>
        <end position="100"/>
    </location>
</feature>
<protein>
    <recommendedName>
        <fullName evidence="7">Excinuclease cho</fullName>
    </recommendedName>
    <alternativeName>
        <fullName evidence="9">Endonuclease cho</fullName>
    </alternativeName>
    <alternativeName>
        <fullName evidence="8">UvrC homolog protein</fullName>
    </alternativeName>
</protein>
<keyword evidence="2" id="KW-0228">DNA excision</keyword>
<dbReference type="SUPFAM" id="SSF82771">
    <property type="entry name" value="GIY-YIG endonuclease"/>
    <property type="match status" value="1"/>
</dbReference>
<evidence type="ECO:0000256" key="1">
    <source>
        <dbReference type="ARBA" id="ARBA00022763"/>
    </source>
</evidence>
<dbReference type="InterPro" id="IPR035901">
    <property type="entry name" value="GIY-YIG_endonuc_sf"/>
</dbReference>
<evidence type="ECO:0000256" key="2">
    <source>
        <dbReference type="ARBA" id="ARBA00022769"/>
    </source>
</evidence>
<keyword evidence="6" id="KW-0742">SOS response</keyword>
<dbReference type="PANTHER" id="PTHR30562">
    <property type="entry name" value="UVRC/OXIDOREDUCTASE"/>
    <property type="match status" value="1"/>
</dbReference>
<sequence>MRPRLETASLTRLGKPIDRLPDCAGIYRFLGENDQLLYVGKSIELRTRILSHYTAARQPGRQQRMMHAVVRVDCEPCTGEFGALLRENAAIKREIPLYNRRQRRRRHLWTLALVAGRHGFLQAQPRQLVERHALATDSYGLYHSASHGEDTLRQLARDRGLCLQVLGLEHGRGPCFAYQLQRCLGACAGRESATEHDGRLRNALLDQRILAWPFPSAVLMCERAARSQPGQPEEDWHVVDQWRYIGSFAQHQRAAAAALAPPATDTDDSLIFDRDAYVILLRALRSDRVDIHGADSLKPLENPLRGDRSAA</sequence>
<dbReference type="InterPro" id="IPR000305">
    <property type="entry name" value="GIY-YIG_endonuc"/>
</dbReference>
<reference evidence="11 12" key="1">
    <citation type="submission" date="2019-03" db="EMBL/GenBank/DDBJ databases">
        <title>Genomic Encyclopedia of Type Strains, Phase IV (KMG-IV): sequencing the most valuable type-strain genomes for metagenomic binning, comparative biology and taxonomic classification.</title>
        <authorList>
            <person name="Goeker M."/>
        </authorList>
    </citation>
    <scope>NUCLEOTIDE SEQUENCE [LARGE SCALE GENOMIC DNA]</scope>
    <source>
        <strain evidence="11 12">DSM 23344</strain>
    </source>
</reference>
<dbReference type="Gene3D" id="3.40.1440.10">
    <property type="entry name" value="GIY-YIG endonuclease"/>
    <property type="match status" value="1"/>
</dbReference>
<evidence type="ECO:0000256" key="7">
    <source>
        <dbReference type="ARBA" id="ARBA00040756"/>
    </source>
</evidence>
<comment type="caution">
    <text evidence="11">The sequence shown here is derived from an EMBL/GenBank/DDBJ whole genome shotgun (WGS) entry which is preliminary data.</text>
</comment>
<evidence type="ECO:0000313" key="11">
    <source>
        <dbReference type="EMBL" id="TCO77056.1"/>
    </source>
</evidence>
<evidence type="ECO:0000256" key="4">
    <source>
        <dbReference type="ARBA" id="ARBA00022881"/>
    </source>
</evidence>
<keyword evidence="1" id="KW-0227">DNA damage</keyword>
<dbReference type="Pfam" id="PF01541">
    <property type="entry name" value="GIY-YIG"/>
    <property type="match status" value="1"/>
</dbReference>
<dbReference type="PANTHER" id="PTHR30562:SF10">
    <property type="entry name" value="EXCINUCLEASE CHO"/>
    <property type="match status" value="1"/>
</dbReference>
<gene>
    <name evidence="11" type="ORF">EV688_10370</name>
</gene>
<name>A0A4R2L063_9GAMM</name>
<dbReference type="GO" id="GO:0016787">
    <property type="term" value="F:hydrolase activity"/>
    <property type="evidence" value="ECO:0007669"/>
    <property type="project" value="UniProtKB-KW"/>
</dbReference>